<evidence type="ECO:0000256" key="10">
    <source>
        <dbReference type="SAM" id="MobiDB-lite"/>
    </source>
</evidence>
<evidence type="ECO:0000256" key="2">
    <source>
        <dbReference type="ARBA" id="ARBA00022737"/>
    </source>
</evidence>
<feature type="region of interest" description="Disordered" evidence="10">
    <location>
        <begin position="1273"/>
        <end position="1301"/>
    </location>
</feature>
<evidence type="ECO:0000256" key="1">
    <source>
        <dbReference type="ARBA" id="ARBA00022553"/>
    </source>
</evidence>
<dbReference type="SUPFAM" id="SSF48452">
    <property type="entry name" value="TPR-like"/>
    <property type="match status" value="1"/>
</dbReference>
<reference evidence="13" key="2">
    <citation type="submission" date="2025-08" db="UniProtKB">
        <authorList>
            <consortium name="Ensembl"/>
        </authorList>
    </citation>
    <scope>IDENTIFICATION</scope>
</reference>
<reference evidence="13" key="3">
    <citation type="submission" date="2025-09" db="UniProtKB">
        <authorList>
            <consortium name="Ensembl"/>
        </authorList>
    </citation>
    <scope>IDENTIFICATION</scope>
</reference>
<feature type="repeat" description="ANK" evidence="8">
    <location>
        <begin position="939"/>
        <end position="971"/>
    </location>
</feature>
<evidence type="ECO:0000256" key="5">
    <source>
        <dbReference type="ARBA" id="ARBA00023043"/>
    </source>
</evidence>
<dbReference type="Pfam" id="PF00023">
    <property type="entry name" value="Ank"/>
    <property type="match status" value="2"/>
</dbReference>
<dbReference type="GO" id="GO:0043197">
    <property type="term" value="C:dendritic spine"/>
    <property type="evidence" value="ECO:0007669"/>
    <property type="project" value="TreeGrafter"/>
</dbReference>
<evidence type="ECO:0000256" key="6">
    <source>
        <dbReference type="ARBA" id="ARBA00034110"/>
    </source>
</evidence>
<feature type="region of interest" description="Disordered" evidence="10">
    <location>
        <begin position="1392"/>
        <end position="1427"/>
    </location>
</feature>
<keyword evidence="3 9" id="KW-0802">TPR repeat</keyword>
<evidence type="ECO:0000256" key="3">
    <source>
        <dbReference type="ARBA" id="ARBA00022803"/>
    </source>
</evidence>
<feature type="compositionally biased region" description="Polar residues" evidence="10">
    <location>
        <begin position="1289"/>
        <end position="1298"/>
    </location>
</feature>
<protein>
    <submittedName>
        <fullName evidence="13">Tetratricopeptide repeat, ankyrin repeat and coiled-coil containing 2</fullName>
    </submittedName>
</protein>
<dbReference type="InterPro" id="IPR019734">
    <property type="entry name" value="TPR_rpt"/>
</dbReference>
<dbReference type="OrthoDB" id="5958958at2759"/>
<evidence type="ECO:0000256" key="7">
    <source>
        <dbReference type="ARBA" id="ARBA00038259"/>
    </source>
</evidence>
<dbReference type="InterPro" id="IPR002110">
    <property type="entry name" value="Ankyrin_rpt"/>
</dbReference>
<sequence length="1664" mass="183052">LDQLKLCSSSPGGRTAAAALDKGPNKRVLPLSVLTRGSSQGVAATQRISPCSTLTSSTASPPASSPCSTLPPAGPGNPGSRDCAYGSVTSPTSTLESRDSGIIATLTSYSENMERGGKHGEGYRGNLKLWQSQKSGMDSCLYRVDENMTASTYSLNKIPDRNLESISCHSVQSIPLYLMPRPNSVAATSSAHLEDLAYLDEQRHTPLRTSLRMPRQTVVTGRSGQDLRVRFAPYRAPDISLKPLLFEVPSITVDSVFTGRDWLFQEIDARLSSSDGSTNRGVVVVGNIGYGKTAIVSRLVALSCHGTRMRQIASESPHASPKHAEGVPLSQPQPPHGTLGGGSCPGTPEMRRRQEEAMRRLASQVVAYHYCQADNAYTCLVPEFVHNVAALLCRSPQLVAYREQLLREPHLQSVLSLRSCVQDPLASFTRGVLEPLDALYKERKITSNEDLIVLVDGLNEAEFHKPDYGDTIVSFLNRTISKFPPWLKLVVTVRTTLQEITKLLPFHRISLDRFEENEAIDQDLQGYILHRIHSSPEIQNNISLNGKMDNATFGKLSAHLKALSQGSYLYLKLTFDLIEKGYLVLKSSSYKVVPVNLAEVYLLQCNMRFPTQSSFERALPLLNVAVASLHPLTDEQIHQAINAGAVQGTLEWEDFLQRMDNLAMFLVKRRDGTRMFVHPSFREWLIWREEGEKTKFLCDPRSGHTLLAFWFSRHEGKLNRQQTIELGHHILKAHIFKGLSKKVGISSSILQGLWVSYSTEGLSSALASLRNLYTPNIKVSRLLMMGGANVNYRTEVLNNAPILCAHAHLGYMDMVNLLLEFGASVDATSESGLAPLGYAAASGHLPIVTALCRRRAKVDHLDKNGQCALVHAALRGHMEVVKFLIQCDWTLGGQQQGVFSKSLAVQQALVAAASMGFTEVRKDEEEVERAQINSFDSLWGETALTAAAGRGKLDVCRLLLEQGAAVAQPNRRGIVPLFSAVRQGHWQIVDVLLTHGSDVNVADKQGRTPLMVAASEGHLGTVEFLLAQGASLPLTDKEGLTALSWACLKGHLPVVRALVERGAATDHADKNGRTPLDLAAFYGDAEVVQFLVDHGAVVEHVDYSGMRPLDRAVGCRNTSVVVALLKKGAKIGRAERWQRVGFLSPDSLGLQDQKGKVKEAAQRYQYALKKFPREGFSEDLKTFRELKVSLLLNLSRCRRKMNDFGMAEEFANKALELKPKSYEAYYARARAKRSSRQFQEALEDLNEAIKQCPNNREIQRLLQRVEEECRQVTQQQQQQHQQELDEEPPSSSGTQYRSSPPVESICLYRSQSGSPVRYQQEQLPSRPKSPLSKMSSQRSFQLSSQPSQQHQQQQALRLQPAMAQIVRTNQPSSAVHSSAVLALCQHGGRPGSVDSGLVKDELPQRPSSAYRSGSGGPGVLRYGQTPQISRSQSAAYYPVSKHELERAAGLPPCQLGSPEIPHLVRRPVSANTAEIKQHPPTPRPLIHSQSVGLRFSPSSSSIAAGSACSLAPGFRPSASVQQMEIPLQPSARSRTTPFMGIIDKTARTQQYLHQPSRPWAVSSLDMVITSPTSSTNNAQNGHLLEDDYYASAQPSSLGKLANGSRGDILERVSQVPTYPDVKVARTLPVAQAFQDNVYRQLSRDSRQGPTSPIKPKRPFVESNV</sequence>
<evidence type="ECO:0000259" key="11">
    <source>
        <dbReference type="Pfam" id="PF25520"/>
    </source>
</evidence>
<evidence type="ECO:0000256" key="8">
    <source>
        <dbReference type="PROSITE-ProRule" id="PRU00023"/>
    </source>
</evidence>
<proteinExistence type="inferred from homology"/>
<feature type="compositionally biased region" description="Low complexity" evidence="10">
    <location>
        <begin position="1334"/>
        <end position="1358"/>
    </location>
</feature>
<feature type="repeat" description="ANK" evidence="8">
    <location>
        <begin position="1038"/>
        <end position="1070"/>
    </location>
</feature>
<feature type="repeat" description="ANK" evidence="8">
    <location>
        <begin position="1071"/>
        <end position="1103"/>
    </location>
</feature>
<dbReference type="SMART" id="SM00248">
    <property type="entry name" value="ANK"/>
    <property type="match status" value="9"/>
</dbReference>
<feature type="repeat" description="ANK" evidence="8">
    <location>
        <begin position="831"/>
        <end position="863"/>
    </location>
</feature>
<dbReference type="Gene3D" id="1.25.40.20">
    <property type="entry name" value="Ankyrin repeat-containing domain"/>
    <property type="match status" value="2"/>
</dbReference>
<evidence type="ECO:0000259" key="12">
    <source>
        <dbReference type="Pfam" id="PF25521"/>
    </source>
</evidence>
<feature type="repeat" description="TPR" evidence="9">
    <location>
        <begin position="1222"/>
        <end position="1255"/>
    </location>
</feature>
<feature type="domain" description="TANC1/2-like AAA+ ATPase lid" evidence="11">
    <location>
        <begin position="512"/>
        <end position="606"/>
    </location>
</feature>
<name>A0A8C9TSS8_SCLFO</name>
<dbReference type="SMART" id="SM00028">
    <property type="entry name" value="TPR"/>
    <property type="match status" value="2"/>
</dbReference>
<dbReference type="Pfam" id="PF25521">
    <property type="entry name" value="WHD_TANC1"/>
    <property type="match status" value="1"/>
</dbReference>
<dbReference type="SUPFAM" id="SSF48403">
    <property type="entry name" value="Ankyrin repeat"/>
    <property type="match status" value="1"/>
</dbReference>
<dbReference type="PROSITE" id="PS50297">
    <property type="entry name" value="ANK_REP_REGION"/>
    <property type="match status" value="5"/>
</dbReference>
<feature type="compositionally biased region" description="Low complexity" evidence="10">
    <location>
        <begin position="49"/>
        <end position="71"/>
    </location>
</feature>
<feature type="compositionally biased region" description="Polar residues" evidence="10">
    <location>
        <begin position="39"/>
        <end position="48"/>
    </location>
</feature>
<dbReference type="PROSITE" id="PS50005">
    <property type="entry name" value="TPR"/>
    <property type="match status" value="2"/>
</dbReference>
<evidence type="ECO:0000256" key="9">
    <source>
        <dbReference type="PROSITE-ProRule" id="PRU00339"/>
    </source>
</evidence>
<dbReference type="InterPro" id="IPR058056">
    <property type="entry name" value="WH_TANC1/2"/>
</dbReference>
<feature type="repeat" description="TPR" evidence="9">
    <location>
        <begin position="1188"/>
        <end position="1221"/>
    </location>
</feature>
<dbReference type="Pfam" id="PF13181">
    <property type="entry name" value="TPR_8"/>
    <property type="match status" value="2"/>
</dbReference>
<organism evidence="13 14">
    <name type="scientific">Scleropages formosus</name>
    <name type="common">Asian bonytongue</name>
    <name type="synonym">Osteoglossum formosum</name>
    <dbReference type="NCBI Taxonomy" id="113540"/>
    <lineage>
        <taxon>Eukaryota</taxon>
        <taxon>Metazoa</taxon>
        <taxon>Chordata</taxon>
        <taxon>Craniata</taxon>
        <taxon>Vertebrata</taxon>
        <taxon>Euteleostomi</taxon>
        <taxon>Actinopterygii</taxon>
        <taxon>Neopterygii</taxon>
        <taxon>Teleostei</taxon>
        <taxon>Osteoglossocephala</taxon>
        <taxon>Osteoglossomorpha</taxon>
        <taxon>Osteoglossiformes</taxon>
        <taxon>Osteoglossidae</taxon>
        <taxon>Scleropages</taxon>
    </lineage>
</organism>
<dbReference type="PROSITE" id="PS50088">
    <property type="entry name" value="ANK_REPEAT"/>
    <property type="match status" value="6"/>
</dbReference>
<evidence type="ECO:0000256" key="4">
    <source>
        <dbReference type="ARBA" id="ARBA00023018"/>
    </source>
</evidence>
<dbReference type="InterPro" id="IPR011990">
    <property type="entry name" value="TPR-like_helical_dom_sf"/>
</dbReference>
<keyword evidence="5 8" id="KW-0040">ANK repeat</keyword>
<dbReference type="PANTHER" id="PTHR24166">
    <property type="entry name" value="ROLLING PEBBLES, ISOFORM B"/>
    <property type="match status" value="1"/>
</dbReference>
<dbReference type="InterPro" id="IPR050889">
    <property type="entry name" value="Dendritic_Spine_Reg/Scaffold"/>
</dbReference>
<dbReference type="InterPro" id="IPR027417">
    <property type="entry name" value="P-loop_NTPase"/>
</dbReference>
<feature type="repeat" description="ANK" evidence="8">
    <location>
        <begin position="1005"/>
        <end position="1037"/>
    </location>
</feature>
<feature type="region of interest" description="Disordered" evidence="10">
    <location>
        <begin position="1640"/>
        <end position="1664"/>
    </location>
</feature>
<evidence type="ECO:0000313" key="13">
    <source>
        <dbReference type="Ensembl" id="ENSSFOP00015058015.1"/>
    </source>
</evidence>
<feature type="repeat" description="ANK" evidence="8">
    <location>
        <begin position="972"/>
        <end position="1004"/>
    </location>
</feature>
<dbReference type="InterPro" id="IPR058018">
    <property type="entry name" value="AAA_lid_TANC1/2"/>
</dbReference>
<feature type="region of interest" description="Disordered" evidence="10">
    <location>
        <begin position="1316"/>
        <end position="1358"/>
    </location>
</feature>
<keyword evidence="2" id="KW-0677">Repeat</keyword>
<gene>
    <name evidence="13" type="primary">TANC2</name>
    <name evidence="13" type="synonym">tanc2b</name>
</gene>
<dbReference type="GeneTree" id="ENSGT00940000156447"/>
<keyword evidence="4" id="KW-0770">Synapse</keyword>
<feature type="region of interest" description="Disordered" evidence="10">
    <location>
        <begin position="311"/>
        <end position="356"/>
    </location>
</feature>
<dbReference type="Gene3D" id="1.25.40.10">
    <property type="entry name" value="Tetratricopeptide repeat domain"/>
    <property type="match status" value="1"/>
</dbReference>
<dbReference type="Pfam" id="PF12796">
    <property type="entry name" value="Ank_2"/>
    <property type="match status" value="2"/>
</dbReference>
<comment type="similarity">
    <text evidence="7">Belongs to the TANC family.</text>
</comment>
<dbReference type="InterPro" id="IPR036770">
    <property type="entry name" value="Ankyrin_rpt-contain_sf"/>
</dbReference>
<dbReference type="PANTHER" id="PTHR24166:SF21">
    <property type="entry name" value="PROTEIN TANC2"/>
    <property type="match status" value="1"/>
</dbReference>
<accession>A0A8C9TSS8</accession>
<dbReference type="GO" id="GO:0061001">
    <property type="term" value="P:regulation of dendritic spine morphogenesis"/>
    <property type="evidence" value="ECO:0007669"/>
    <property type="project" value="TreeGrafter"/>
</dbReference>
<keyword evidence="1" id="KW-0597">Phosphoprotein</keyword>
<dbReference type="Pfam" id="PF25520">
    <property type="entry name" value="AAA_lid_TANC1"/>
    <property type="match status" value="1"/>
</dbReference>
<dbReference type="Ensembl" id="ENSSFOT00015077343.1">
    <property type="protein sequence ID" value="ENSSFOP00015058015.1"/>
    <property type="gene ID" value="ENSSFOG00015024414.1"/>
</dbReference>
<comment type="subcellular location">
    <subcellularLocation>
        <location evidence="6">Postsynapse</location>
    </subcellularLocation>
</comment>
<dbReference type="SUPFAM" id="SSF52540">
    <property type="entry name" value="P-loop containing nucleoside triphosphate hydrolases"/>
    <property type="match status" value="1"/>
</dbReference>
<dbReference type="FunFam" id="1.25.40.20:FF:000036">
    <property type="entry name" value="protein TANC2 isoform X2"/>
    <property type="match status" value="1"/>
</dbReference>
<feature type="region of interest" description="Disordered" evidence="10">
    <location>
        <begin position="39"/>
        <end position="99"/>
    </location>
</feature>
<dbReference type="FunFam" id="1.25.40.20:FF:000022">
    <property type="entry name" value="protein TANC2 isoform X1"/>
    <property type="match status" value="1"/>
</dbReference>
<keyword evidence="14" id="KW-1185">Reference proteome</keyword>
<dbReference type="Proteomes" id="UP000694397">
    <property type="component" value="Chromosome 3"/>
</dbReference>
<evidence type="ECO:0000313" key="14">
    <source>
        <dbReference type="Proteomes" id="UP000694397"/>
    </source>
</evidence>
<reference evidence="13 14" key="1">
    <citation type="submission" date="2019-04" db="EMBL/GenBank/DDBJ databases">
        <authorList>
            <consortium name="Wellcome Sanger Institute Data Sharing"/>
        </authorList>
    </citation>
    <scope>NUCLEOTIDE SEQUENCE [LARGE SCALE GENOMIC DNA]</scope>
</reference>
<feature type="domain" description="TANC1/2-like winged helix" evidence="12">
    <location>
        <begin position="608"/>
        <end position="760"/>
    </location>
</feature>